<dbReference type="GO" id="GO:0043565">
    <property type="term" value="F:sequence-specific DNA binding"/>
    <property type="evidence" value="ECO:0007669"/>
    <property type="project" value="InterPro"/>
</dbReference>
<dbReference type="GO" id="GO:0005634">
    <property type="term" value="C:nucleus"/>
    <property type="evidence" value="ECO:0007669"/>
    <property type="project" value="UniProtKB-SubCell"/>
</dbReference>
<dbReference type="FunFam" id="1.10.10.10:FF:000784">
    <property type="entry name" value="Protein CBR-TAG-97"/>
    <property type="match status" value="1"/>
</dbReference>
<dbReference type="InterPro" id="IPR013761">
    <property type="entry name" value="SAM/pointed_sf"/>
</dbReference>
<comment type="subcellular location">
    <subcellularLocation>
        <location evidence="3">Nucleus</location>
    </subcellularLocation>
</comment>
<dbReference type="SUPFAM" id="SSF46785">
    <property type="entry name" value="Winged helix' DNA-binding domain"/>
    <property type="match status" value="1"/>
</dbReference>
<feature type="region of interest" description="Disordered" evidence="4">
    <location>
        <begin position="318"/>
        <end position="351"/>
    </location>
</feature>
<gene>
    <name evidence="7" type="ORF">CBOVIS_LOCUS2456</name>
</gene>
<feature type="domain" description="ETS" evidence="5">
    <location>
        <begin position="353"/>
        <end position="440"/>
    </location>
</feature>
<evidence type="ECO:0008006" key="9">
    <source>
        <dbReference type="Google" id="ProtNLM"/>
    </source>
</evidence>
<dbReference type="GO" id="GO:0000981">
    <property type="term" value="F:DNA-binding transcription factor activity, RNA polymerase II-specific"/>
    <property type="evidence" value="ECO:0007669"/>
    <property type="project" value="TreeGrafter"/>
</dbReference>
<dbReference type="InterPro" id="IPR036388">
    <property type="entry name" value="WH-like_DNA-bd_sf"/>
</dbReference>
<dbReference type="PROSITE" id="PS51433">
    <property type="entry name" value="PNT"/>
    <property type="match status" value="1"/>
</dbReference>
<evidence type="ECO:0000256" key="3">
    <source>
        <dbReference type="RuleBase" id="RU004019"/>
    </source>
</evidence>
<evidence type="ECO:0000256" key="1">
    <source>
        <dbReference type="ARBA" id="ARBA00005562"/>
    </source>
</evidence>
<evidence type="ECO:0000313" key="8">
    <source>
        <dbReference type="Proteomes" id="UP000494206"/>
    </source>
</evidence>
<keyword evidence="8" id="KW-1185">Reference proteome</keyword>
<dbReference type="PRINTS" id="PR00454">
    <property type="entry name" value="ETSDOMAIN"/>
</dbReference>
<dbReference type="Proteomes" id="UP000494206">
    <property type="component" value="Unassembled WGS sequence"/>
</dbReference>
<dbReference type="PROSITE" id="PS50061">
    <property type="entry name" value="ETS_DOMAIN_3"/>
    <property type="match status" value="1"/>
</dbReference>
<sequence>MNELQESPALACPAPLIAPAPTRASPWTAALASPHQPTLFGPSTLSSSLPSAFSVVSPSNNTLSGSTIYNQFMCLPSLLESISAQEFIRSSMNPPPKKPIPNDNANVDLGCYRVKDPEDWENDDVVGWLLDLAKSHNIPFEDINMHRFALLRGRDLLKMPENDFVDRDANFGRLIFEEFRKTLLNSEDTTLDKALNTFADDEVPSTSSLDLVLQPMINTIAASQSTATHFNHMQQINQLSQALTNAQASFNQNLLGQPTLNPSLASSLAAGLTAGISPINVGYIHNGLNPTSPLISTQIHQPKVSPIMKYTPSGPINVDYDVSEDRSTSSNDLKIKKNKDGKPRKRSQHTKGNKLWEFIRDALKDPVTCPSVVRWEDPVEGVFRIVESEKLARLWGDRKNNTKMTYEKLSRAMRTYYEKQILVPVPKTGLYPKKLVYKFGPGAHGWEVKREMR</sequence>
<evidence type="ECO:0000256" key="4">
    <source>
        <dbReference type="SAM" id="MobiDB-lite"/>
    </source>
</evidence>
<dbReference type="GO" id="GO:0030154">
    <property type="term" value="P:cell differentiation"/>
    <property type="evidence" value="ECO:0007669"/>
    <property type="project" value="TreeGrafter"/>
</dbReference>
<dbReference type="Pfam" id="PF00178">
    <property type="entry name" value="Ets"/>
    <property type="match status" value="1"/>
</dbReference>
<dbReference type="Gene3D" id="1.10.10.10">
    <property type="entry name" value="Winged helix-like DNA-binding domain superfamily/Winged helix DNA-binding domain"/>
    <property type="match status" value="1"/>
</dbReference>
<evidence type="ECO:0000313" key="7">
    <source>
        <dbReference type="EMBL" id="CAB3399310.1"/>
    </source>
</evidence>
<dbReference type="Gene3D" id="1.10.150.50">
    <property type="entry name" value="Transcription Factor, Ets-1"/>
    <property type="match status" value="1"/>
</dbReference>
<dbReference type="InterPro" id="IPR036390">
    <property type="entry name" value="WH_DNA-bd_sf"/>
</dbReference>
<feature type="compositionally biased region" description="Basic and acidic residues" evidence="4">
    <location>
        <begin position="323"/>
        <end position="341"/>
    </location>
</feature>
<protein>
    <recommendedName>
        <fullName evidence="9">ETS domain-containing protein</fullName>
    </recommendedName>
</protein>
<proteinExistence type="inferred from homology"/>
<evidence type="ECO:0000259" key="5">
    <source>
        <dbReference type="PROSITE" id="PS50061"/>
    </source>
</evidence>
<comment type="similarity">
    <text evidence="1 3">Belongs to the ETS family.</text>
</comment>
<organism evidence="7 8">
    <name type="scientific">Caenorhabditis bovis</name>
    <dbReference type="NCBI Taxonomy" id="2654633"/>
    <lineage>
        <taxon>Eukaryota</taxon>
        <taxon>Metazoa</taxon>
        <taxon>Ecdysozoa</taxon>
        <taxon>Nematoda</taxon>
        <taxon>Chromadorea</taxon>
        <taxon>Rhabditida</taxon>
        <taxon>Rhabditina</taxon>
        <taxon>Rhabditomorpha</taxon>
        <taxon>Rhabditoidea</taxon>
        <taxon>Rhabditidae</taxon>
        <taxon>Peloderinae</taxon>
        <taxon>Caenorhabditis</taxon>
    </lineage>
</organism>
<keyword evidence="3" id="KW-0539">Nucleus</keyword>
<dbReference type="SMART" id="SM00251">
    <property type="entry name" value="SAM_PNT"/>
    <property type="match status" value="1"/>
</dbReference>
<name>A0A8S1EF08_9PELO</name>
<dbReference type="PANTHER" id="PTHR11849">
    <property type="entry name" value="ETS"/>
    <property type="match status" value="1"/>
</dbReference>
<comment type="caution">
    <text evidence="7">The sequence shown here is derived from an EMBL/GenBank/DDBJ whole genome shotgun (WGS) entry which is preliminary data.</text>
</comment>
<evidence type="ECO:0000256" key="2">
    <source>
        <dbReference type="ARBA" id="ARBA00023125"/>
    </source>
</evidence>
<dbReference type="SUPFAM" id="SSF47769">
    <property type="entry name" value="SAM/Pointed domain"/>
    <property type="match status" value="1"/>
</dbReference>
<dbReference type="Pfam" id="PF02198">
    <property type="entry name" value="SAM_PNT"/>
    <property type="match status" value="1"/>
</dbReference>
<evidence type="ECO:0000259" key="6">
    <source>
        <dbReference type="PROSITE" id="PS51433"/>
    </source>
</evidence>
<dbReference type="OrthoDB" id="8196042at2759"/>
<dbReference type="InterPro" id="IPR000418">
    <property type="entry name" value="Ets_dom"/>
</dbReference>
<feature type="compositionally biased region" description="Basic residues" evidence="4">
    <location>
        <begin position="342"/>
        <end position="351"/>
    </location>
</feature>
<accession>A0A8S1EF08</accession>
<dbReference type="PANTHER" id="PTHR11849:SF190">
    <property type="entry name" value="ETS-DOMAIN PROTEIN"/>
    <property type="match status" value="1"/>
</dbReference>
<dbReference type="InterPro" id="IPR003118">
    <property type="entry name" value="Pointed_dom"/>
</dbReference>
<feature type="domain" description="PNT" evidence="6">
    <location>
        <begin position="99"/>
        <end position="186"/>
    </location>
</feature>
<reference evidence="7 8" key="1">
    <citation type="submission" date="2020-04" db="EMBL/GenBank/DDBJ databases">
        <authorList>
            <person name="Laetsch R D."/>
            <person name="Stevens L."/>
            <person name="Kumar S."/>
            <person name="Blaxter L. M."/>
        </authorList>
    </citation>
    <scope>NUCLEOTIDE SEQUENCE [LARGE SCALE GENOMIC DNA]</scope>
</reference>
<keyword evidence="2 3" id="KW-0238">DNA-binding</keyword>
<dbReference type="SMART" id="SM00413">
    <property type="entry name" value="ETS"/>
    <property type="match status" value="1"/>
</dbReference>
<dbReference type="AlphaFoldDB" id="A0A8S1EF08"/>
<dbReference type="InterPro" id="IPR046328">
    <property type="entry name" value="ETS_fam"/>
</dbReference>
<dbReference type="EMBL" id="CADEPM010000002">
    <property type="protein sequence ID" value="CAB3399310.1"/>
    <property type="molecule type" value="Genomic_DNA"/>
</dbReference>